<reference evidence="1" key="1">
    <citation type="submission" date="2019-11" db="UniProtKB">
        <authorList>
            <consortium name="WormBaseParasite"/>
        </authorList>
    </citation>
    <scope>IDENTIFICATION</scope>
</reference>
<sequence length="259" mass="30172">MISFFPFGGRSKPIRFDDLLQQVSSNSASERIFTFSSLREASISGFLPINEQVDSLLRTLYECTDKPKRNQIYVLDVIQMLCFHGHHGFAEEFTQPQRIQHYSAYICQIREKSLYSAKKMAWLIQTLYSRYESPPGHFSQVVDAINAFMHVGLEAFSQDSWIPDMSRKEYYELEHRMCSKYQDVISGFQKFMDSSMASTSVQFLESSRRSAVDTCRDVDNDLRFLFEIRNFFGLPNSQCALELYQVNLQEAIKQIDFLL</sequence>
<name>A0A5K3FH34_MESCO</name>
<evidence type="ECO:0000313" key="1">
    <source>
        <dbReference type="WBParaSite" id="MCU_008333-RA"/>
    </source>
</evidence>
<accession>A0A5K3FH34</accession>
<organism evidence="1">
    <name type="scientific">Mesocestoides corti</name>
    <name type="common">Flatworm</name>
    <dbReference type="NCBI Taxonomy" id="53468"/>
    <lineage>
        <taxon>Eukaryota</taxon>
        <taxon>Metazoa</taxon>
        <taxon>Spiralia</taxon>
        <taxon>Lophotrochozoa</taxon>
        <taxon>Platyhelminthes</taxon>
        <taxon>Cestoda</taxon>
        <taxon>Eucestoda</taxon>
        <taxon>Cyclophyllidea</taxon>
        <taxon>Mesocestoididae</taxon>
        <taxon>Mesocestoides</taxon>
    </lineage>
</organism>
<proteinExistence type="predicted"/>
<dbReference type="AlphaFoldDB" id="A0A5K3FH34"/>
<dbReference type="WBParaSite" id="MCU_008333-RA">
    <property type="protein sequence ID" value="MCU_008333-RA"/>
    <property type="gene ID" value="MCU_008333"/>
</dbReference>
<protein>
    <submittedName>
        <fullName evidence="1">Cullin domain-containing protein</fullName>
    </submittedName>
</protein>